<dbReference type="Proteomes" id="UP000076552">
    <property type="component" value="Unassembled WGS sequence"/>
</dbReference>
<feature type="region of interest" description="Disordered" evidence="1">
    <location>
        <begin position="1"/>
        <end position="153"/>
    </location>
</feature>
<accession>A0A166S833</accession>
<gene>
    <name evidence="2" type="ORF">CT0861_12842</name>
</gene>
<feature type="compositionally biased region" description="Low complexity" evidence="1">
    <location>
        <begin position="21"/>
        <end position="39"/>
    </location>
</feature>
<dbReference type="EMBL" id="LFIV01000090">
    <property type="protein sequence ID" value="KZL70372.1"/>
    <property type="molecule type" value="Genomic_DNA"/>
</dbReference>
<evidence type="ECO:0000313" key="3">
    <source>
        <dbReference type="Proteomes" id="UP000076552"/>
    </source>
</evidence>
<organism evidence="2 3">
    <name type="scientific">Colletotrichum tofieldiae</name>
    <dbReference type="NCBI Taxonomy" id="708197"/>
    <lineage>
        <taxon>Eukaryota</taxon>
        <taxon>Fungi</taxon>
        <taxon>Dikarya</taxon>
        <taxon>Ascomycota</taxon>
        <taxon>Pezizomycotina</taxon>
        <taxon>Sordariomycetes</taxon>
        <taxon>Hypocreomycetidae</taxon>
        <taxon>Glomerellales</taxon>
        <taxon>Glomerellaceae</taxon>
        <taxon>Colletotrichum</taxon>
        <taxon>Colletotrichum spaethianum species complex</taxon>
    </lineage>
</organism>
<evidence type="ECO:0000256" key="1">
    <source>
        <dbReference type="SAM" id="MobiDB-lite"/>
    </source>
</evidence>
<dbReference type="AlphaFoldDB" id="A0A166S833"/>
<keyword evidence="3" id="KW-1185">Reference proteome</keyword>
<feature type="compositionally biased region" description="Basic residues" evidence="1">
    <location>
        <begin position="57"/>
        <end position="70"/>
    </location>
</feature>
<feature type="compositionally biased region" description="Basic residues" evidence="1">
    <location>
        <begin position="90"/>
        <end position="100"/>
    </location>
</feature>
<proteinExistence type="predicted"/>
<feature type="non-terminal residue" evidence="2">
    <location>
        <position position="1"/>
    </location>
</feature>
<comment type="caution">
    <text evidence="2">The sequence shown here is derived from an EMBL/GenBank/DDBJ whole genome shotgun (WGS) entry which is preliminary data.</text>
</comment>
<feature type="compositionally biased region" description="Polar residues" evidence="1">
    <location>
        <begin position="7"/>
        <end position="20"/>
    </location>
</feature>
<protein>
    <submittedName>
        <fullName evidence="2">Uncharacterized protein</fullName>
    </submittedName>
</protein>
<feature type="compositionally biased region" description="Polar residues" evidence="1">
    <location>
        <begin position="42"/>
        <end position="51"/>
    </location>
</feature>
<name>A0A166S833_9PEZI</name>
<sequence>PPHPESSHQSQLSCHPTQRNPHLLHLEPSSPLELPKSLLIPHTQTSRNVPHSSPPFRGRRYARHPSRRPAVRSPRPEIPRRAPFCLPRRPQGHLRPHVLCRYRPEPAGGRGPHHRSAPGFRQGQRPGQHQAQRALRQRPWPGQLGHRRGRHGH</sequence>
<reference evidence="2 3" key="1">
    <citation type="submission" date="2015-06" db="EMBL/GenBank/DDBJ databases">
        <title>Survival trade-offs in plant roots during colonization by closely related pathogenic and mutualistic fungi.</title>
        <authorList>
            <person name="Hacquard S."/>
            <person name="Kracher B."/>
            <person name="Hiruma K."/>
            <person name="Weinman A."/>
            <person name="Muench P."/>
            <person name="Garrido Oter R."/>
            <person name="Ver Loren van Themaat E."/>
            <person name="Dallerey J.-F."/>
            <person name="Damm U."/>
            <person name="Henrissat B."/>
            <person name="Lespinet O."/>
            <person name="Thon M."/>
            <person name="Kemen E."/>
            <person name="McHardy A.C."/>
            <person name="Schulze-Lefert P."/>
            <person name="O'Connell R.J."/>
        </authorList>
    </citation>
    <scope>NUCLEOTIDE SEQUENCE [LARGE SCALE GENOMIC DNA]</scope>
    <source>
        <strain evidence="2 3">0861</strain>
    </source>
</reference>
<evidence type="ECO:0000313" key="2">
    <source>
        <dbReference type="EMBL" id="KZL70372.1"/>
    </source>
</evidence>